<name>A0A6P2D2F0_9BACT</name>
<dbReference type="RefSeq" id="WP_162668831.1">
    <property type="nucleotide sequence ID" value="NZ_LR593886.1"/>
</dbReference>
<keyword evidence="1" id="KW-0175">Coiled coil</keyword>
<feature type="transmembrane region" description="Helical" evidence="2">
    <location>
        <begin position="91"/>
        <end position="113"/>
    </location>
</feature>
<feature type="coiled-coil region" evidence="1">
    <location>
        <begin position="30"/>
        <end position="82"/>
    </location>
</feature>
<keyword evidence="2" id="KW-0472">Membrane</keyword>
<organism evidence="3 4">
    <name type="scientific">Gemmata massiliana</name>
    <dbReference type="NCBI Taxonomy" id="1210884"/>
    <lineage>
        <taxon>Bacteria</taxon>
        <taxon>Pseudomonadati</taxon>
        <taxon>Planctomycetota</taxon>
        <taxon>Planctomycetia</taxon>
        <taxon>Gemmatales</taxon>
        <taxon>Gemmataceae</taxon>
        <taxon>Gemmata</taxon>
    </lineage>
</organism>
<accession>A0A6P2D2F0</accession>
<keyword evidence="2" id="KW-1133">Transmembrane helix</keyword>
<dbReference type="KEGG" id="gms:SOIL9_34500"/>
<keyword evidence="4" id="KW-1185">Reference proteome</keyword>
<reference evidence="3 4" key="1">
    <citation type="submission" date="2019-05" db="EMBL/GenBank/DDBJ databases">
        <authorList>
            <consortium name="Science for Life Laboratories"/>
        </authorList>
    </citation>
    <scope>NUCLEOTIDE SEQUENCE [LARGE SCALE GENOMIC DNA]</scope>
    <source>
        <strain evidence="3">Soil9</strain>
    </source>
</reference>
<gene>
    <name evidence="3" type="ORF">SOIL9_34500</name>
</gene>
<keyword evidence="2" id="KW-0812">Transmembrane</keyword>
<dbReference type="Proteomes" id="UP000464178">
    <property type="component" value="Chromosome"/>
</dbReference>
<dbReference type="EMBL" id="LR593886">
    <property type="protein sequence ID" value="VTR94264.1"/>
    <property type="molecule type" value="Genomic_DNA"/>
</dbReference>
<proteinExistence type="predicted"/>
<evidence type="ECO:0000256" key="1">
    <source>
        <dbReference type="SAM" id="Coils"/>
    </source>
</evidence>
<evidence type="ECO:0000313" key="4">
    <source>
        <dbReference type="Proteomes" id="UP000464178"/>
    </source>
</evidence>
<evidence type="ECO:0000313" key="3">
    <source>
        <dbReference type="EMBL" id="VTR94264.1"/>
    </source>
</evidence>
<sequence length="115" mass="13307">MAKSPTEYVRDLMAQVGVLQDRDATRRAELDELKTRLRQELAERKLAEEKARDEITQLRRELAEARQETAVLKQQLQDHVAQYQEWDRRRWGLIVLLLGAVLSLASGLIVTLAKK</sequence>
<protein>
    <submittedName>
        <fullName evidence="3">Uncharacterized protein</fullName>
    </submittedName>
</protein>
<dbReference type="AlphaFoldDB" id="A0A6P2D2F0"/>
<evidence type="ECO:0000256" key="2">
    <source>
        <dbReference type="SAM" id="Phobius"/>
    </source>
</evidence>